<accession>A0A553P8Q4</accession>
<dbReference type="PANTHER" id="PTHR15576">
    <property type="entry name" value="RIBITOL-5-PHOSPHATE XYLOSYLTRANSFERASE 1"/>
    <property type="match status" value="1"/>
</dbReference>
<gene>
    <name evidence="1" type="ORF">TCAL_11519</name>
</gene>
<sequence length="275" mass="31833">MVWCNINGKSFKRICALVSFISGLYILYTLKSFADVYYDRSKTKGHPSASYYLVDGLWVLKGDRKLPLEKRKHIPSNGDVIFIKTDFLERIAGTFLARLNTSFILITHNSAFSVPRGSKSMQLLDHPKLIRWFAQNPRINHPNLEAIPIGLENQRFHYAGFLPNLEKSFKLISRIYDPADTGTHRTKPNTLYLNFNPTHNNIRYVAQHYLIKMGYQKSEIKPLLEYHRDLGKSRFVVSPPGVGEDCHRTWEAILFGTIPIVWNSTLWNLFQQSPY</sequence>
<protein>
    <recommendedName>
        <fullName evidence="3">Exostosin GT47 domain-containing protein</fullName>
    </recommendedName>
</protein>
<dbReference type="EMBL" id="VCGU01000007">
    <property type="protein sequence ID" value="TRY74062.1"/>
    <property type="molecule type" value="Genomic_DNA"/>
</dbReference>
<evidence type="ECO:0000313" key="2">
    <source>
        <dbReference type="Proteomes" id="UP000318571"/>
    </source>
</evidence>
<organism evidence="1 2">
    <name type="scientific">Tigriopus californicus</name>
    <name type="common">Marine copepod</name>
    <dbReference type="NCBI Taxonomy" id="6832"/>
    <lineage>
        <taxon>Eukaryota</taxon>
        <taxon>Metazoa</taxon>
        <taxon>Ecdysozoa</taxon>
        <taxon>Arthropoda</taxon>
        <taxon>Crustacea</taxon>
        <taxon>Multicrustacea</taxon>
        <taxon>Hexanauplia</taxon>
        <taxon>Copepoda</taxon>
        <taxon>Harpacticoida</taxon>
        <taxon>Harpacticidae</taxon>
        <taxon>Tigriopus</taxon>
    </lineage>
</organism>
<evidence type="ECO:0008006" key="3">
    <source>
        <dbReference type="Google" id="ProtNLM"/>
    </source>
</evidence>
<name>A0A553P8Q4_TIGCA</name>
<evidence type="ECO:0000313" key="1">
    <source>
        <dbReference type="EMBL" id="TRY74062.1"/>
    </source>
</evidence>
<dbReference type="GO" id="GO:0035269">
    <property type="term" value="P:protein O-linked glycosylation via mannose"/>
    <property type="evidence" value="ECO:0007669"/>
    <property type="project" value="InterPro"/>
</dbReference>
<dbReference type="GO" id="GO:0005794">
    <property type="term" value="C:Golgi apparatus"/>
    <property type="evidence" value="ECO:0007669"/>
    <property type="project" value="TreeGrafter"/>
</dbReference>
<comment type="caution">
    <text evidence="1">The sequence shown here is derived from an EMBL/GenBank/DDBJ whole genome shotgun (WGS) entry which is preliminary data.</text>
</comment>
<dbReference type="AlphaFoldDB" id="A0A553P8Q4"/>
<keyword evidence="2" id="KW-1185">Reference proteome</keyword>
<dbReference type="Proteomes" id="UP000318571">
    <property type="component" value="Chromosome 3"/>
</dbReference>
<dbReference type="PANTHER" id="PTHR15576:SF1">
    <property type="entry name" value="RIBITOL-5-PHOSPHATE XYLOSYLTRANSFERASE 1"/>
    <property type="match status" value="1"/>
</dbReference>
<reference evidence="1 2" key="1">
    <citation type="journal article" date="2018" name="Nat. Ecol. Evol.">
        <title>Genomic signatures of mitonuclear coevolution across populations of Tigriopus californicus.</title>
        <authorList>
            <person name="Barreto F.S."/>
            <person name="Watson E.T."/>
            <person name="Lima T.G."/>
            <person name="Willett C.S."/>
            <person name="Edmands S."/>
            <person name="Li W."/>
            <person name="Burton R.S."/>
        </authorList>
    </citation>
    <scope>NUCLEOTIDE SEQUENCE [LARGE SCALE GENOMIC DNA]</scope>
    <source>
        <strain evidence="1 2">San Diego</strain>
    </source>
</reference>
<proteinExistence type="predicted"/>
<dbReference type="InterPro" id="IPR055286">
    <property type="entry name" value="RXYLT1-like"/>
</dbReference>
<dbReference type="GO" id="GO:0120053">
    <property type="term" value="F:ribitol beta-1,4-xylosyltransferase activity"/>
    <property type="evidence" value="ECO:0007669"/>
    <property type="project" value="InterPro"/>
</dbReference>